<gene>
    <name evidence="2" type="primary">LOC111186373</name>
</gene>
<dbReference type="Proteomes" id="UP000248483">
    <property type="component" value="Unplaced"/>
</dbReference>
<dbReference type="KEGG" id="dle:111186373"/>
<protein>
    <submittedName>
        <fullName evidence="2">Uncharacterized protein LOC111186373</fullName>
    </submittedName>
</protein>
<accession>A0A2Y9Q0J8</accession>
<keyword evidence="1" id="KW-1185">Reference proteome</keyword>
<organism evidence="1 2">
    <name type="scientific">Delphinapterus leucas</name>
    <name type="common">Beluga whale</name>
    <dbReference type="NCBI Taxonomy" id="9749"/>
    <lineage>
        <taxon>Eukaryota</taxon>
        <taxon>Metazoa</taxon>
        <taxon>Chordata</taxon>
        <taxon>Craniata</taxon>
        <taxon>Vertebrata</taxon>
        <taxon>Euteleostomi</taxon>
        <taxon>Mammalia</taxon>
        <taxon>Eutheria</taxon>
        <taxon>Laurasiatheria</taxon>
        <taxon>Artiodactyla</taxon>
        <taxon>Whippomorpha</taxon>
        <taxon>Cetacea</taxon>
        <taxon>Odontoceti</taxon>
        <taxon>Monodontidae</taxon>
        <taxon>Delphinapterus</taxon>
    </lineage>
</organism>
<dbReference type="AlphaFoldDB" id="A0A2Y9Q0J8"/>
<proteinExistence type="predicted"/>
<dbReference type="InParanoid" id="A0A2Y9Q0J8"/>
<name>A0A2Y9Q0J8_DELLE</name>
<evidence type="ECO:0000313" key="1">
    <source>
        <dbReference type="Proteomes" id="UP000248483"/>
    </source>
</evidence>
<dbReference type="GeneID" id="111186373"/>
<sequence>MVSVTSWTGSTWETGHTLREPVALYTGKWPEWISLQETKKAGNLQSPHSLQAPKCLLGTWCALGITAALARAQVQQDGSPRKRLCREPGAEGLHAWPPPYSVGQTPMRRRTWVLADMRLPLGCALNPQMVSALEPNLQHLQGVPVFVECVKTCLQRIMEQGSCPFHGSQSAGAAAPVTQSPLRKTDAASLALLEKCGFQRL</sequence>
<dbReference type="RefSeq" id="XP_022452619.1">
    <property type="nucleotide sequence ID" value="XM_022596911.2"/>
</dbReference>
<evidence type="ECO:0000313" key="2">
    <source>
        <dbReference type="RefSeq" id="XP_022452619.1"/>
    </source>
</evidence>
<reference evidence="2" key="1">
    <citation type="submission" date="2025-08" db="UniProtKB">
        <authorList>
            <consortium name="RefSeq"/>
        </authorList>
    </citation>
    <scope>IDENTIFICATION</scope>
    <source>
        <tissue evidence="2">Blood</tissue>
    </source>
</reference>